<feature type="domain" description="AAA+ ATPase" evidence="1">
    <location>
        <begin position="38"/>
        <end position="230"/>
    </location>
</feature>
<keyword evidence="3" id="KW-1185">Reference proteome</keyword>
<dbReference type="Proteomes" id="UP000248044">
    <property type="component" value="Chromosome"/>
</dbReference>
<dbReference type="InterPro" id="IPR003593">
    <property type="entry name" value="AAA+_ATPase"/>
</dbReference>
<organism evidence="2 3">
    <name type="scientific">Acidianus brierleyi</name>
    <dbReference type="NCBI Taxonomy" id="41673"/>
    <lineage>
        <taxon>Archaea</taxon>
        <taxon>Thermoproteota</taxon>
        <taxon>Thermoprotei</taxon>
        <taxon>Sulfolobales</taxon>
        <taxon>Sulfolobaceae</taxon>
        <taxon>Acidianus</taxon>
    </lineage>
</organism>
<accession>A0A2U9ICY3</accession>
<dbReference type="InterPro" id="IPR049050">
    <property type="entry name" value="nSTAND3"/>
</dbReference>
<proteinExistence type="predicted"/>
<dbReference type="EMBL" id="CP029289">
    <property type="protein sequence ID" value="AWR93877.1"/>
    <property type="molecule type" value="Genomic_DNA"/>
</dbReference>
<dbReference type="RefSeq" id="WP_110269761.1">
    <property type="nucleotide sequence ID" value="NZ_CP029289.2"/>
</dbReference>
<dbReference type="Pfam" id="PF20720">
    <property type="entry name" value="nSTAND3"/>
    <property type="match status" value="1"/>
</dbReference>
<dbReference type="InterPro" id="IPR027417">
    <property type="entry name" value="P-loop_NTPase"/>
</dbReference>
<dbReference type="GeneID" id="36831257"/>
<dbReference type="KEGG" id="abri:DFR85_03835"/>
<evidence type="ECO:0000259" key="1">
    <source>
        <dbReference type="SMART" id="SM00382"/>
    </source>
</evidence>
<dbReference type="OrthoDB" id="40994at2157"/>
<dbReference type="SUPFAM" id="SSF52540">
    <property type="entry name" value="P-loop containing nucleoside triphosphate hydrolases"/>
    <property type="match status" value="1"/>
</dbReference>
<protein>
    <recommendedName>
        <fullName evidence="1">AAA+ ATPase domain-containing protein</fullName>
    </recommendedName>
</protein>
<dbReference type="AlphaFoldDB" id="A0A2U9ICY3"/>
<sequence>MSCNFPSDTVTTWSSNNREIFGSKYKKYYTDIKNRLLQNGKVFIFGDPGMGKTTILLNLSKDLSSSGYLPIYMDLSSDTPFVDEFWSFAKNSRIINNLSNEIFNRRKEIGYGKLTWLKKDFYTWIKSQCKKRVDNPFVRIYSLNFPDCKTYEGLDGLITFLDDMKKIGLKSVLLLDEARAEHYYPYIHKIINSGSSFLAVASPSGVLSSIKDEATIRRIRENSIILEQLTLDDAKEILSQMCKDIGENIAQEVYDHGMTIAQLIIQAKTLYQELEYECKHDLECVKNNAKNLGEIKDIQEKSKELEDIIRECIRKSKENLEVDKIYDTAKRVKGLGKFRNIDIVLISHGKVFLGDVKLTNGEILKNSSIENIVDVVSTKEQELEGLKYPVGGVFIISNGETRDFPGKTITIPSRIVKNALRKKQCTEDLRKMLEEELRIILKS</sequence>
<reference evidence="2 3" key="1">
    <citation type="submission" date="2018-05" db="EMBL/GenBank/DDBJ databases">
        <title>Complete Genome Sequences of Extremely Thermoacidophilic, Metal-Mobilizing Type-Strain Members of the Archaeal Family Sulfolobaceae: Acidianus brierleyi DSM-1651T, Acidianus sulfidivorans DSM-18786T, Metallosphaera hakonensis DSM-7519T, and Metallosphaera prunae DSM-10039T.</title>
        <authorList>
            <person name="Counts J.A."/>
            <person name="Kelly R.M."/>
        </authorList>
    </citation>
    <scope>NUCLEOTIDE SEQUENCE [LARGE SCALE GENOMIC DNA]</scope>
    <source>
        <strain evidence="2 3">DSM 1651</strain>
    </source>
</reference>
<evidence type="ECO:0000313" key="3">
    <source>
        <dbReference type="Proteomes" id="UP000248044"/>
    </source>
</evidence>
<name>A0A2U9ICY3_9CREN</name>
<gene>
    <name evidence="2" type="ORF">DFR85_03835</name>
</gene>
<dbReference type="Gene3D" id="3.40.50.300">
    <property type="entry name" value="P-loop containing nucleotide triphosphate hydrolases"/>
    <property type="match status" value="1"/>
</dbReference>
<dbReference type="SMART" id="SM00382">
    <property type="entry name" value="AAA"/>
    <property type="match status" value="1"/>
</dbReference>
<evidence type="ECO:0000313" key="2">
    <source>
        <dbReference type="EMBL" id="AWR93877.1"/>
    </source>
</evidence>